<dbReference type="RefSeq" id="WP_093042146.1">
    <property type="nucleotide sequence ID" value="NZ_FNQR01000002.1"/>
</dbReference>
<evidence type="ECO:0000256" key="6">
    <source>
        <dbReference type="SAM" id="Phobius"/>
    </source>
</evidence>
<dbReference type="OrthoDB" id="3176438at2"/>
<evidence type="ECO:0000256" key="1">
    <source>
        <dbReference type="ARBA" id="ARBA00004651"/>
    </source>
</evidence>
<dbReference type="Pfam" id="PF03788">
    <property type="entry name" value="LrgA"/>
    <property type="match status" value="1"/>
</dbReference>
<organism evidence="7 8">
    <name type="scientific">Thalassobacillus cyri</name>
    <dbReference type="NCBI Taxonomy" id="571932"/>
    <lineage>
        <taxon>Bacteria</taxon>
        <taxon>Bacillati</taxon>
        <taxon>Bacillota</taxon>
        <taxon>Bacilli</taxon>
        <taxon>Bacillales</taxon>
        <taxon>Bacillaceae</taxon>
        <taxon>Thalassobacillus</taxon>
    </lineage>
</organism>
<dbReference type="EMBL" id="FNQR01000002">
    <property type="protein sequence ID" value="SDZ95790.1"/>
    <property type="molecule type" value="Genomic_DNA"/>
</dbReference>
<reference evidence="7 8" key="1">
    <citation type="submission" date="2016-10" db="EMBL/GenBank/DDBJ databases">
        <authorList>
            <person name="de Groot N.N."/>
        </authorList>
    </citation>
    <scope>NUCLEOTIDE SEQUENCE [LARGE SCALE GENOMIC DNA]</scope>
    <source>
        <strain evidence="7 8">CCM7597</strain>
    </source>
</reference>
<feature type="transmembrane region" description="Helical" evidence="6">
    <location>
        <begin position="60"/>
        <end position="84"/>
    </location>
</feature>
<dbReference type="NCBIfam" id="NF002460">
    <property type="entry name" value="PRK01658.1"/>
    <property type="match status" value="1"/>
</dbReference>
<keyword evidence="2" id="KW-1003">Cell membrane</keyword>
<feature type="transmembrane region" description="Helical" evidence="6">
    <location>
        <begin position="30"/>
        <end position="48"/>
    </location>
</feature>
<dbReference type="AlphaFoldDB" id="A0A1H3X972"/>
<feature type="transmembrane region" description="Helical" evidence="6">
    <location>
        <begin position="90"/>
        <end position="111"/>
    </location>
</feature>
<dbReference type="GO" id="GO:0005886">
    <property type="term" value="C:plasma membrane"/>
    <property type="evidence" value="ECO:0007669"/>
    <property type="project" value="UniProtKB-SubCell"/>
</dbReference>
<dbReference type="STRING" id="571932.SAMN05421743_10281"/>
<evidence type="ECO:0000256" key="2">
    <source>
        <dbReference type="ARBA" id="ARBA00022475"/>
    </source>
</evidence>
<evidence type="ECO:0000313" key="7">
    <source>
        <dbReference type="EMBL" id="SDZ95790.1"/>
    </source>
</evidence>
<keyword evidence="3 6" id="KW-0812">Transmembrane</keyword>
<evidence type="ECO:0000256" key="5">
    <source>
        <dbReference type="ARBA" id="ARBA00023136"/>
    </source>
</evidence>
<dbReference type="PANTHER" id="PTHR33931">
    <property type="entry name" value="HOLIN-LIKE PROTEIN CIDA-RELATED"/>
    <property type="match status" value="1"/>
</dbReference>
<evidence type="ECO:0000256" key="4">
    <source>
        <dbReference type="ARBA" id="ARBA00022989"/>
    </source>
</evidence>
<evidence type="ECO:0000256" key="3">
    <source>
        <dbReference type="ARBA" id="ARBA00022692"/>
    </source>
</evidence>
<feature type="transmembrane region" description="Helical" evidence="6">
    <location>
        <begin position="7"/>
        <end position="24"/>
    </location>
</feature>
<dbReference type="Proteomes" id="UP000198584">
    <property type="component" value="Unassembled WGS sequence"/>
</dbReference>
<dbReference type="PANTHER" id="PTHR33931:SF2">
    <property type="entry name" value="HOLIN-LIKE PROTEIN CIDA"/>
    <property type="match status" value="1"/>
</dbReference>
<keyword evidence="8" id="KW-1185">Reference proteome</keyword>
<keyword evidence="5 6" id="KW-0472">Membrane</keyword>
<accession>A0A1H3X972</accession>
<evidence type="ECO:0000313" key="8">
    <source>
        <dbReference type="Proteomes" id="UP000198584"/>
    </source>
</evidence>
<comment type="subcellular location">
    <subcellularLocation>
        <location evidence="1">Cell membrane</location>
        <topology evidence="1">Multi-pass membrane protein</topology>
    </subcellularLocation>
</comment>
<dbReference type="InterPro" id="IPR005538">
    <property type="entry name" value="LrgA/CidA"/>
</dbReference>
<gene>
    <name evidence="7" type="ORF">SAMN05421743_10281</name>
</gene>
<protein>
    <submittedName>
        <fullName evidence="7">Holin-like protein</fullName>
    </submittedName>
</protein>
<sequence length="123" mass="13614">MNKAVTIIVQFIGLYFLYWLGSAIQKVLNLFIPGSVIGLILLFVLLSFKVVSERWIQQGAGFMITHLPFFFIPATVGVISYAYIFKGKGILLIAIGMLSTMLVMGLSGVIAQMMVQKKEGSYE</sequence>
<name>A0A1H3X972_9BACI</name>
<keyword evidence="4 6" id="KW-1133">Transmembrane helix</keyword>
<proteinExistence type="predicted"/>